<evidence type="ECO:0000313" key="8">
    <source>
        <dbReference type="EMBL" id="MDY7218947.1"/>
    </source>
</evidence>
<keyword evidence="9" id="KW-1185">Reference proteome</keyword>
<dbReference type="PANTHER" id="PTHR38782:SF1">
    <property type="entry name" value="SIGMA-E FACTOR REGULATORY PROTEIN RSEB"/>
    <property type="match status" value="1"/>
</dbReference>
<dbReference type="Gene3D" id="3.30.200.100">
    <property type="entry name" value="MucB/RseB, C-terminal domain"/>
    <property type="match status" value="1"/>
</dbReference>
<evidence type="ECO:0000256" key="4">
    <source>
        <dbReference type="ARBA" id="ARBA00022764"/>
    </source>
</evidence>
<dbReference type="Pfam" id="PF17188">
    <property type="entry name" value="MucB_RseB_C"/>
    <property type="match status" value="1"/>
</dbReference>
<dbReference type="InterPro" id="IPR033434">
    <property type="entry name" value="MucB/RseB_N"/>
</dbReference>
<evidence type="ECO:0000259" key="7">
    <source>
        <dbReference type="Pfam" id="PF17188"/>
    </source>
</evidence>
<accession>A0ABU5GPM4</accession>
<name>A0ABU5GPM4_9GAMM</name>
<dbReference type="EMBL" id="JAXIVU010000004">
    <property type="protein sequence ID" value="MDY7218947.1"/>
    <property type="molecule type" value="Genomic_DNA"/>
</dbReference>
<feature type="domain" description="MucB/RseB N-terminal" evidence="6">
    <location>
        <begin position="27"/>
        <end position="186"/>
    </location>
</feature>
<evidence type="ECO:0000313" key="9">
    <source>
        <dbReference type="Proteomes" id="UP001294570"/>
    </source>
</evidence>
<feature type="domain" description="MucB/RseB C-terminal" evidence="7">
    <location>
        <begin position="228"/>
        <end position="322"/>
    </location>
</feature>
<evidence type="ECO:0000256" key="2">
    <source>
        <dbReference type="ARBA" id="ARBA00008150"/>
    </source>
</evidence>
<dbReference type="RefSeq" id="WP_321553036.1">
    <property type="nucleotide sequence ID" value="NZ_JAXIVU010000004.1"/>
</dbReference>
<evidence type="ECO:0000259" key="6">
    <source>
        <dbReference type="Pfam" id="PF03888"/>
    </source>
</evidence>
<protein>
    <submittedName>
        <fullName evidence="8">MucB/RseB C-terminal domain-containing protein</fullName>
    </submittedName>
</protein>
<reference evidence="8 9" key="1">
    <citation type="submission" date="2023-12" db="EMBL/GenBank/DDBJ databases">
        <title>Denitrificimonas halotolerans sp. nov.,a novel species isolated from landfill leachate.</title>
        <authorList>
            <person name="Wang S."/>
        </authorList>
    </citation>
    <scope>NUCLEOTIDE SEQUENCE [LARGE SCALE GENOMIC DNA]</scope>
    <source>
        <strain evidence="8 9">JX-1</strain>
    </source>
</reference>
<evidence type="ECO:0000256" key="5">
    <source>
        <dbReference type="SAM" id="SignalP"/>
    </source>
</evidence>
<dbReference type="Pfam" id="PF03888">
    <property type="entry name" value="MucB_RseB"/>
    <property type="match status" value="1"/>
</dbReference>
<sequence>MRLKVLCSSVAIWAALTGGVFAAQDVSVEQWLQRLQEAQSTQSYQGAFVYERKGTFSTHEMTRFSSSTGQLTEHFLQLNGPAHEVVRTNGQVTCISAAIADKVNSIEVWPTHNIALDPLHQWYDVIVLGETRTAGRTTAVLLFSPNDQHRYPVELYLDQATAVPLRSLLLNERGQLLERFQFVQFQPLPADSEQKRGNTASINCLPVNTQQELTDPEWAATAMGRADLNVSWVPPGFVLQRSNYRPSVDNDGYVLSQVYSDGLAHFSVFYEKIHNLEIEGGRHQFGPTAVISRRVMHDRVPLMITVVGEIPLGSAERIALSMQSDQESKDD</sequence>
<proteinExistence type="inferred from homology"/>
<comment type="subcellular location">
    <subcellularLocation>
        <location evidence="1">Periplasm</location>
    </subcellularLocation>
</comment>
<dbReference type="PIRSF" id="PIRSF005427">
    <property type="entry name" value="RseB"/>
    <property type="match status" value="1"/>
</dbReference>
<dbReference type="Gene3D" id="2.50.20.10">
    <property type="entry name" value="Lipoprotein localisation LolA/LolB/LppX"/>
    <property type="match status" value="1"/>
</dbReference>
<keyword evidence="4" id="KW-0574">Periplasm</keyword>
<dbReference type="Proteomes" id="UP001294570">
    <property type="component" value="Unassembled WGS sequence"/>
</dbReference>
<dbReference type="InterPro" id="IPR005588">
    <property type="entry name" value="MucB_RseB"/>
</dbReference>
<gene>
    <name evidence="8" type="ORF">TOI97_05095</name>
</gene>
<evidence type="ECO:0000256" key="3">
    <source>
        <dbReference type="ARBA" id="ARBA00022729"/>
    </source>
</evidence>
<organism evidence="8 9">
    <name type="scientific">Denitrificimonas halotolerans</name>
    <dbReference type="NCBI Taxonomy" id="3098930"/>
    <lineage>
        <taxon>Bacteria</taxon>
        <taxon>Pseudomonadati</taxon>
        <taxon>Pseudomonadota</taxon>
        <taxon>Gammaproteobacteria</taxon>
        <taxon>Pseudomonadales</taxon>
        <taxon>Pseudomonadaceae</taxon>
        <taxon>Denitrificimonas</taxon>
    </lineage>
</organism>
<dbReference type="InterPro" id="IPR038484">
    <property type="entry name" value="MucB/RseB_C_sf"/>
</dbReference>
<feature type="chain" id="PRO_5046511800" evidence="5">
    <location>
        <begin position="23"/>
        <end position="331"/>
    </location>
</feature>
<dbReference type="CDD" id="cd16327">
    <property type="entry name" value="RseB"/>
    <property type="match status" value="1"/>
</dbReference>
<dbReference type="InterPro" id="IPR033436">
    <property type="entry name" value="MucB/RseB_C"/>
</dbReference>
<comment type="caution">
    <text evidence="8">The sequence shown here is derived from an EMBL/GenBank/DDBJ whole genome shotgun (WGS) entry which is preliminary data.</text>
</comment>
<feature type="signal peptide" evidence="5">
    <location>
        <begin position="1"/>
        <end position="22"/>
    </location>
</feature>
<dbReference type="PANTHER" id="PTHR38782">
    <property type="match status" value="1"/>
</dbReference>
<keyword evidence="3 5" id="KW-0732">Signal</keyword>
<comment type="similarity">
    <text evidence="2">Belongs to the RseB family.</text>
</comment>
<evidence type="ECO:0000256" key="1">
    <source>
        <dbReference type="ARBA" id="ARBA00004418"/>
    </source>
</evidence>